<dbReference type="PANTHER" id="PTHR33933:SF1">
    <property type="entry name" value="PROTEIN ADENYLYLTRANSFERASE MNTA-RELATED"/>
    <property type="match status" value="1"/>
</dbReference>
<dbReference type="GO" id="GO:0016779">
    <property type="term" value="F:nucleotidyltransferase activity"/>
    <property type="evidence" value="ECO:0007669"/>
    <property type="project" value="InterPro"/>
</dbReference>
<dbReference type="EMBL" id="DTCM01000082">
    <property type="protein sequence ID" value="HGL41359.1"/>
    <property type="molecule type" value="Genomic_DNA"/>
</dbReference>
<proteinExistence type="predicted"/>
<dbReference type="InterPro" id="IPR052548">
    <property type="entry name" value="Type_VII_TA_antitoxin"/>
</dbReference>
<organism evidence="3">
    <name type="scientific">Caldiarchaeum subterraneum</name>
    <dbReference type="NCBI Taxonomy" id="311458"/>
    <lineage>
        <taxon>Archaea</taxon>
        <taxon>Nitrososphaerota</taxon>
        <taxon>Candidatus Caldarchaeales</taxon>
        <taxon>Candidatus Caldarchaeaceae</taxon>
        <taxon>Candidatus Caldarchaeum</taxon>
    </lineage>
</organism>
<gene>
    <name evidence="4" type="ORF">ENM30_02155</name>
    <name evidence="3" type="ORF">ENT82_02350</name>
    <name evidence="2" type="ORF">ENU43_06825</name>
</gene>
<dbReference type="SUPFAM" id="SSF81301">
    <property type="entry name" value="Nucleotidyltransferase"/>
    <property type="match status" value="1"/>
</dbReference>
<reference evidence="3" key="1">
    <citation type="journal article" date="2020" name="mSystems">
        <title>Genome- and Community-Level Interaction Insights into Carbon Utilization and Element Cycling Functions of Hydrothermarchaeota in Hydrothermal Sediment.</title>
        <authorList>
            <person name="Zhou Z."/>
            <person name="Liu Y."/>
            <person name="Xu W."/>
            <person name="Pan J."/>
            <person name="Luo Z.H."/>
            <person name="Li M."/>
        </authorList>
    </citation>
    <scope>NUCLEOTIDE SEQUENCE [LARGE SCALE GENOMIC DNA]</scope>
    <source>
        <strain evidence="4">SpSt-1073</strain>
        <strain evidence="3">SpSt-613</strain>
        <strain evidence="2">SpSt-669</strain>
    </source>
</reference>
<evidence type="ECO:0000313" key="2">
    <source>
        <dbReference type="EMBL" id="HGL41359.1"/>
    </source>
</evidence>
<dbReference type="AlphaFoldDB" id="A0A7C4E1H8"/>
<keyword evidence="3" id="KW-0808">Transferase</keyword>
<accession>A0A7C4E1H8</accession>
<dbReference type="PANTHER" id="PTHR33933">
    <property type="entry name" value="NUCLEOTIDYLTRANSFERASE"/>
    <property type="match status" value="1"/>
</dbReference>
<dbReference type="Gene3D" id="3.30.460.10">
    <property type="entry name" value="Beta Polymerase, domain 2"/>
    <property type="match status" value="1"/>
</dbReference>
<evidence type="ECO:0000259" key="1">
    <source>
        <dbReference type="Pfam" id="PF01909"/>
    </source>
</evidence>
<feature type="domain" description="Polymerase nucleotidyl transferase" evidence="1">
    <location>
        <begin position="36"/>
        <end position="102"/>
    </location>
</feature>
<comment type="caution">
    <text evidence="3">The sequence shown here is derived from an EMBL/GenBank/DDBJ whole genome shotgun (WGS) entry which is preliminary data.</text>
</comment>
<name>A0A7C4E1H8_CALS0</name>
<protein>
    <submittedName>
        <fullName evidence="3">Nucleotidyltransferase domain-containing protein</fullName>
    </submittedName>
</protein>
<dbReference type="InterPro" id="IPR002934">
    <property type="entry name" value="Polymerase_NTP_transf_dom"/>
</dbReference>
<evidence type="ECO:0000313" key="3">
    <source>
        <dbReference type="EMBL" id="HGN89956.1"/>
    </source>
</evidence>
<dbReference type="CDD" id="cd05403">
    <property type="entry name" value="NT_KNTase_like"/>
    <property type="match status" value="1"/>
</dbReference>
<dbReference type="EMBL" id="DTAD01000024">
    <property type="protein sequence ID" value="HGN89956.1"/>
    <property type="molecule type" value="Genomic_DNA"/>
</dbReference>
<evidence type="ECO:0000313" key="4">
    <source>
        <dbReference type="EMBL" id="HHN52096.1"/>
    </source>
</evidence>
<dbReference type="EMBL" id="DRXG01000042">
    <property type="protein sequence ID" value="HHN52096.1"/>
    <property type="molecule type" value="Genomic_DNA"/>
</dbReference>
<sequence>MECHATLFGLALIIPVNPYFVTEALLEEPYRTLAQKLVESLHRRLGDRLVSVAVFGSVARGEAGKESDLDVMVVCEKLPKNRLDRTELFIECEKDLDKFLDTLYERGYGVSISPIILTPQEAARIPSILLDMTEDAVILYDKDSFLTNLLNSLRANLEKMGAERVWIGRKWYWRLWKGGGVKRVKINGQSGDGQVQP</sequence>
<dbReference type="Pfam" id="PF01909">
    <property type="entry name" value="NTP_transf_2"/>
    <property type="match status" value="1"/>
</dbReference>
<dbReference type="InterPro" id="IPR043519">
    <property type="entry name" value="NT_sf"/>
</dbReference>